<organism evidence="13 14">
    <name type="scientific">Hermetia illucens</name>
    <name type="common">Black soldier fly</name>
    <dbReference type="NCBI Taxonomy" id="343691"/>
    <lineage>
        <taxon>Eukaryota</taxon>
        <taxon>Metazoa</taxon>
        <taxon>Ecdysozoa</taxon>
        <taxon>Arthropoda</taxon>
        <taxon>Hexapoda</taxon>
        <taxon>Insecta</taxon>
        <taxon>Pterygota</taxon>
        <taxon>Neoptera</taxon>
        <taxon>Endopterygota</taxon>
        <taxon>Diptera</taxon>
        <taxon>Brachycera</taxon>
        <taxon>Stratiomyomorpha</taxon>
        <taxon>Stratiomyidae</taxon>
        <taxon>Hermetiinae</taxon>
        <taxon>Hermetia</taxon>
    </lineage>
</organism>
<dbReference type="GO" id="GO:0005634">
    <property type="term" value="C:nucleus"/>
    <property type="evidence" value="ECO:0007669"/>
    <property type="project" value="UniProtKB-SubCell"/>
</dbReference>
<feature type="domain" description="C2H2-type" evidence="11">
    <location>
        <begin position="530"/>
        <end position="557"/>
    </location>
</feature>
<dbReference type="FunFam" id="3.30.160.60:FF:000702">
    <property type="entry name" value="Transcription factor E4F1 isoform 1"/>
    <property type="match status" value="1"/>
</dbReference>
<dbReference type="FunFam" id="3.30.160.60:FF:000614">
    <property type="entry name" value="Zinc finger protein 142"/>
    <property type="match status" value="1"/>
</dbReference>
<keyword evidence="5 9" id="KW-0863">Zinc-finger</keyword>
<dbReference type="OrthoDB" id="4737882at2759"/>
<keyword evidence="3 10" id="KW-0479">Metal-binding</keyword>
<dbReference type="GO" id="GO:0008270">
    <property type="term" value="F:zinc ion binding"/>
    <property type="evidence" value="ECO:0007669"/>
    <property type="project" value="UniProtKB-UniRule"/>
</dbReference>
<dbReference type="InParanoid" id="A0A7R8V4T5"/>
<evidence type="ECO:0000259" key="11">
    <source>
        <dbReference type="PROSITE" id="PS50157"/>
    </source>
</evidence>
<evidence type="ECO:0000259" key="12">
    <source>
        <dbReference type="PROSITE" id="PS51915"/>
    </source>
</evidence>
<feature type="domain" description="ZAD" evidence="12">
    <location>
        <begin position="207"/>
        <end position="284"/>
    </location>
</feature>
<evidence type="ECO:0000313" key="13">
    <source>
        <dbReference type="EMBL" id="CAD7092840.1"/>
    </source>
</evidence>
<dbReference type="SUPFAM" id="SSF57716">
    <property type="entry name" value="Glucocorticoid receptor-like (DNA-binding domain)"/>
    <property type="match status" value="1"/>
</dbReference>
<keyword evidence="7" id="KW-0238">DNA-binding</keyword>
<evidence type="ECO:0000313" key="14">
    <source>
        <dbReference type="Proteomes" id="UP000594454"/>
    </source>
</evidence>
<feature type="domain" description="C2H2-type" evidence="11">
    <location>
        <begin position="448"/>
        <end position="475"/>
    </location>
</feature>
<feature type="binding site" evidence="10">
    <location>
        <position position="257"/>
    </location>
    <ligand>
        <name>Zn(2+)</name>
        <dbReference type="ChEBI" id="CHEBI:29105"/>
    </ligand>
</feature>
<dbReference type="FunFam" id="3.30.160.60:FF:000016">
    <property type="entry name" value="zinc finger protein 37 homolog"/>
    <property type="match status" value="1"/>
</dbReference>
<feature type="domain" description="C2H2-type" evidence="11">
    <location>
        <begin position="587"/>
        <end position="614"/>
    </location>
</feature>
<dbReference type="Gene3D" id="3.40.1800.20">
    <property type="match status" value="1"/>
</dbReference>
<comment type="similarity">
    <text evidence="2">Belongs to the hunchback C2H2-type zinc-finger protein family.</text>
</comment>
<dbReference type="GO" id="GO:0000981">
    <property type="term" value="F:DNA-binding transcription factor activity, RNA polymerase II-specific"/>
    <property type="evidence" value="ECO:0007669"/>
    <property type="project" value="TreeGrafter"/>
</dbReference>
<dbReference type="Gene3D" id="3.30.160.60">
    <property type="entry name" value="Classic Zinc Finger"/>
    <property type="match status" value="8"/>
</dbReference>
<dbReference type="Pfam" id="PF00096">
    <property type="entry name" value="zf-C2H2"/>
    <property type="match status" value="4"/>
</dbReference>
<feature type="binding site" evidence="10">
    <location>
        <position position="212"/>
    </location>
    <ligand>
        <name>Zn(2+)</name>
        <dbReference type="ChEBI" id="CHEBI:29105"/>
    </ligand>
</feature>
<evidence type="ECO:0000256" key="5">
    <source>
        <dbReference type="ARBA" id="ARBA00022771"/>
    </source>
</evidence>
<dbReference type="InterPro" id="IPR012934">
    <property type="entry name" value="Znf_AD"/>
</dbReference>
<dbReference type="FunFam" id="3.30.160.60:FF:000145">
    <property type="entry name" value="Zinc finger protein 574"/>
    <property type="match status" value="1"/>
</dbReference>
<dbReference type="Pfam" id="PF13912">
    <property type="entry name" value="zf-C2H2_6"/>
    <property type="match status" value="1"/>
</dbReference>
<feature type="binding site" evidence="10">
    <location>
        <position position="209"/>
    </location>
    <ligand>
        <name>Zn(2+)</name>
        <dbReference type="ChEBI" id="CHEBI:29105"/>
    </ligand>
</feature>
<evidence type="ECO:0000256" key="7">
    <source>
        <dbReference type="ARBA" id="ARBA00023125"/>
    </source>
</evidence>
<dbReference type="SMART" id="SM00868">
    <property type="entry name" value="zf-AD"/>
    <property type="match status" value="1"/>
</dbReference>
<evidence type="ECO:0000256" key="6">
    <source>
        <dbReference type="ARBA" id="ARBA00022833"/>
    </source>
</evidence>
<keyword evidence="8" id="KW-0539">Nucleus</keyword>
<dbReference type="PROSITE" id="PS50157">
    <property type="entry name" value="ZINC_FINGER_C2H2_2"/>
    <property type="match status" value="9"/>
</dbReference>
<dbReference type="PROSITE" id="PS00028">
    <property type="entry name" value="ZINC_FINGER_C2H2_1"/>
    <property type="match status" value="7"/>
</dbReference>
<evidence type="ECO:0000256" key="1">
    <source>
        <dbReference type="ARBA" id="ARBA00004123"/>
    </source>
</evidence>
<dbReference type="PANTHER" id="PTHR24394:SF29">
    <property type="entry name" value="MYONEURIN"/>
    <property type="match status" value="1"/>
</dbReference>
<dbReference type="PROSITE" id="PS51915">
    <property type="entry name" value="ZAD"/>
    <property type="match status" value="1"/>
</dbReference>
<feature type="domain" description="C2H2-type" evidence="11">
    <location>
        <begin position="392"/>
        <end position="419"/>
    </location>
</feature>
<feature type="domain" description="C2H2-type" evidence="11">
    <location>
        <begin position="364"/>
        <end position="391"/>
    </location>
</feature>
<dbReference type="GO" id="GO:0003677">
    <property type="term" value="F:DNA binding"/>
    <property type="evidence" value="ECO:0007669"/>
    <property type="project" value="UniProtKB-KW"/>
</dbReference>
<feature type="domain" description="C2H2-type" evidence="11">
    <location>
        <begin position="476"/>
        <end position="503"/>
    </location>
</feature>
<feature type="domain" description="C2H2-type" evidence="11">
    <location>
        <begin position="558"/>
        <end position="586"/>
    </location>
</feature>
<proteinExistence type="inferred from homology"/>
<feature type="domain" description="C2H2-type" evidence="11">
    <location>
        <begin position="615"/>
        <end position="643"/>
    </location>
</feature>
<dbReference type="SUPFAM" id="SSF57667">
    <property type="entry name" value="beta-beta-alpha zinc fingers"/>
    <property type="match status" value="6"/>
</dbReference>
<keyword evidence="4" id="KW-0677">Repeat</keyword>
<evidence type="ECO:0000256" key="8">
    <source>
        <dbReference type="ARBA" id="ARBA00023242"/>
    </source>
</evidence>
<name>A0A7R8V4T5_HERIL</name>
<accession>A0A7R8V4T5</accession>
<dbReference type="InterPro" id="IPR013087">
    <property type="entry name" value="Znf_C2H2_type"/>
</dbReference>
<dbReference type="FunFam" id="3.30.160.60:FF:000072">
    <property type="entry name" value="zinc finger protein 143 isoform X1"/>
    <property type="match status" value="1"/>
</dbReference>
<protein>
    <submittedName>
        <fullName evidence="13">Uncharacterized protein</fullName>
    </submittedName>
</protein>
<evidence type="ECO:0000256" key="4">
    <source>
        <dbReference type="ARBA" id="ARBA00022737"/>
    </source>
</evidence>
<dbReference type="AlphaFoldDB" id="A0A7R8V4T5"/>
<dbReference type="SMART" id="SM00355">
    <property type="entry name" value="ZnF_C2H2"/>
    <property type="match status" value="10"/>
</dbReference>
<dbReference type="Proteomes" id="UP000594454">
    <property type="component" value="Chromosome 6"/>
</dbReference>
<feature type="binding site" evidence="10">
    <location>
        <position position="260"/>
    </location>
    <ligand>
        <name>Zn(2+)</name>
        <dbReference type="ChEBI" id="CHEBI:29105"/>
    </ligand>
</feature>
<evidence type="ECO:0000256" key="2">
    <source>
        <dbReference type="ARBA" id="ARBA00007746"/>
    </source>
</evidence>
<dbReference type="EMBL" id="LR899014">
    <property type="protein sequence ID" value="CAD7092840.1"/>
    <property type="molecule type" value="Genomic_DNA"/>
</dbReference>
<dbReference type="PANTHER" id="PTHR24394">
    <property type="entry name" value="ZINC FINGER PROTEIN"/>
    <property type="match status" value="1"/>
</dbReference>
<keyword evidence="6 10" id="KW-0862">Zinc</keyword>
<feature type="domain" description="C2H2-type" evidence="11">
    <location>
        <begin position="420"/>
        <end position="447"/>
    </location>
</feature>
<sequence>MDCVPEKGILIAKDDFITPAQKLVFLKYMQLNTEFIAKPQDYPKLMNLLCAEHNKVCPQMESEEIVNIMESWVASVKSRFNQMLSASKTFVFSAEDVELLNLLNSDKQKPNSTELSCILDHLEIAYNSPKVWVTIGLEMEALGSKKSEDYWQKAFERWCNKVKRKKQILDEMDLQQSDKNSFLSALELRVLGVLEKIEANENKKANYFCRICIQSKDDDLKNIYEVYSDDLSLAQKISQCANVQEVSEDDNLPQYICDSCHQLLESAYKFKSLCEYSDQQLRLLAKSKVEYVEYIMEESTEYTTQTVEEEENTNEEISIEMNLSFENDLTLSDGNIIENEVNEQFEESSPTEKESKIVEDMDIHQCELCATICYNKATLKKHMNIHTFARPHSCTVCQKDFKTKLSLRIHMRSHTGERPYVCEVCGKAFTQDATLSYHRSIHTGAKPYLCNLCEYRARNVNDLKIHMRKHTGARPYQCDLCPSKFTTSSNLQKHVRRHTGIKNFQTCGKAFKTWSAVTNHRATHSTVKQFECQHCSYRSTTMANLKIHNRTHTGIQPYQCSQCPLKFSTASNRHKHIKNVHEKLKSHKCSTCSRTFFSRESARKHMVIHTGLKPYSCTECSMSYGWYNGLQKHMKTQHPGIKMPTEKHFLDLLEK</sequence>
<comment type="subcellular location">
    <subcellularLocation>
        <location evidence="1">Nucleus</location>
    </subcellularLocation>
</comment>
<dbReference type="InterPro" id="IPR036236">
    <property type="entry name" value="Znf_C2H2_sf"/>
</dbReference>
<evidence type="ECO:0000256" key="3">
    <source>
        <dbReference type="ARBA" id="ARBA00022723"/>
    </source>
</evidence>
<keyword evidence="14" id="KW-1185">Reference proteome</keyword>
<evidence type="ECO:0000256" key="10">
    <source>
        <dbReference type="PROSITE-ProRule" id="PRU01263"/>
    </source>
</evidence>
<dbReference type="Pfam" id="PF07776">
    <property type="entry name" value="zf-AD"/>
    <property type="match status" value="1"/>
</dbReference>
<evidence type="ECO:0000256" key="9">
    <source>
        <dbReference type="PROSITE-ProRule" id="PRU00042"/>
    </source>
</evidence>
<gene>
    <name evidence="13" type="ORF">HERILL_LOCUS15169</name>
</gene>
<reference evidence="13 14" key="1">
    <citation type="submission" date="2020-11" db="EMBL/GenBank/DDBJ databases">
        <authorList>
            <person name="Wallbank WR R."/>
            <person name="Pardo Diaz C."/>
            <person name="Kozak K."/>
            <person name="Martin S."/>
            <person name="Jiggins C."/>
            <person name="Moest M."/>
            <person name="Warren A I."/>
            <person name="Generalovic N T."/>
            <person name="Byers J.R.P. K."/>
            <person name="Montejo-Kovacevich G."/>
            <person name="Yen C E."/>
        </authorList>
    </citation>
    <scope>NUCLEOTIDE SEQUENCE [LARGE SCALE GENOMIC DNA]</scope>
</reference>